<organism evidence="4 5">
    <name type="scientific">Pigmentiphaga soli</name>
    <dbReference type="NCBI Taxonomy" id="1007095"/>
    <lineage>
        <taxon>Bacteria</taxon>
        <taxon>Pseudomonadati</taxon>
        <taxon>Pseudomonadota</taxon>
        <taxon>Betaproteobacteria</taxon>
        <taxon>Burkholderiales</taxon>
        <taxon>Alcaligenaceae</taxon>
        <taxon>Pigmentiphaga</taxon>
    </lineage>
</organism>
<sequence>MSSKNNTRHAARKAFVLSSLSVALLSAGYGSVALAAPTGGTVVRGSATFDTSTALQTIINQTSDKAVINWNDFSISANELVKFAQLSSTSVVLNRVTTAAQSNILGTLQANGRVFLVNPNGIVFGAGAHIDVAGLLATTLDVDNDAFMAGGNLTFAAADNLAKIVNNGEIRVGDNGFVYLVAPSVENNGSIGLQDDLVMANVAQITLAAGNQFAVNLQGGNLIDFSVSADALTAAGTDANLVGVKNTGTLTAQNVLLSANQANALMSSVVNNTGVIEATTLDISGANIVQNGRVTATGTATLTATQSITTPASATSTPNLTKAHTLNLAVTADGASIGAEDAPLRVDADILNASAVNGHVLVTDVADGVALGTITTGTNDDTNQRRAIIASEGGSITSADPGATNITAWSTTLTSAGSIGTDGQALNTDVNILTATAGNGGVNVRNAGGLMLGAIQTSEVLNVGGQNVALTVLSDANGNIRFANGAAGSANVSIEAGGDLIVGGAITAGNALNLTSDGGNIYAAPSSGGTGGGPLMGRTINLTAGGAIGADGAALKLQTETLNAAAGNGGIYVGENNGLTVGTLVAGGANNNVSVSVGQGALKLGSIDAAGGQVSLTVTSGATTDNNGSALNVRGAGLAINAGGAVGTAADKIETDVDTIDATVTAAAAGLYLSNDKKLDALSAVTGNGDVSIDFNVGALAFNHGNHQLTLTGANPMDLVFSNQGDIVVASDLNVGGAHDISLTSTVGAITASGGSTLTAQTIALAADDDIGAAGAALNTKTTQLDATSTTGAINVNDASTGALTVTATAEGSNGAVSVAHAGDMTVNEVSTTGKATLHATGALVSGATDGAAVVAGSLDLSGASVGSAATPFATQVSARLDSSNNPVAGTGLVSITSGGDVDYANIGTLTQVDVTAQGDIGFSNQGTAAVGKLQAGATKAIDFSNSGAVTDANGNDLNFVAKDLTVTAGVFGTQADSLETQVRTLTVDTSSGGIFVSNSGGQALSLVKADTGGAGAVGIASDGDIALGVVDAGGADASIASGGAIEKLAGGSGDANVTARSLTLSADQGIGSNGTLALNVSQLSASGGSGGVQAANTGAIAVDASTLENRGSGGVSITATDITILDNHGGTIAMDPNGNLVLVATSGSIVFLNQADTIYVRGSGSITMTALGQSDLDGYNGAIIVGNLKTDGGSIRLEAQSNITIGMLDATSNGDVSIIAHNGVLLDGNGSLENIIGNDVEISVHTPTLRDAQLTEETAIAEYSAKQAELNAKIAQLEEAIQQLESYQRLVADAAARQAQAARDEKSTAREVDNLSALVDAAQSVLDGLNTALSAATVVRNAAAVVAGAAQAVPFSGDAGADAAFAVVDLALSAAQTAVDVFETYTFNPLDGQLDDLNNELDQAKAALTAANNNLHDLTAQRDAWQISKNTDDQSVFKATVAFNAAGQLRRQAVAAYDLNKDIDSSADKPLGISANRLDIAGSGADGALNTSLYLETAGNLGLGDIKVASGETIKAQADQNISVVGTVNSDTSIDLNAGGAILGAGGTLVTPELTAVAGNGIGMNQAVNTKVSTLAADGGAGGVNISNRTGQLITVSELGAVRGVSGAGDITLDTDADLKLDQSVDDTAGTHTVTLESGGAIIDGNGADLNAQGGELAITAVNAVDMDTRFAGLTAALTGTGDLDIRNAGDLVAHQVTVADGDLGIHNTGDLVANLATVADGNLDIDSAGNLVVGTLSADASTGAITLTAGGRIDGDGDAATGISGDHLTLTAGGSIGITGGRLTTQVNALDGLAGGAIQIAEADDLAVGTLSTTQGDVFLTTLAGSMALGSIGTATGGTSDNTITLVASGGIDNGLADDASNLTAANLSLSAGSGIGAGKALNIEAARLEASGGTGGIALADLSGDLLVDSVATSGGAPALNGLEASGGNISVTVKQGSLNVGKHVDSTGNGNIALDASGAILLGGSVTGKADVAATAGGAVTQNADIATDTGNVTIDSTAGDVTMADGTSTTVTGAGDISYTAHGGDMTLETITGTNATFNASGALTLNGVVTALDSVSATAGGNINQNADILTANGPVTATATAGNITMADGTSTIVSGDGDVSYGAKGNIRVNTIDTQDGNVRLAAETGSIEGNASAAYHVAGKDLNAAAATGIGSLAQPLKTRIDTLTAQVTQGGTLNVDEADALQLTQAGNADGLLQVNAGGDITAFDVRSTTGTVALTSAGSVNTGTGGLIQAADLQVQAQDGVAIHTRADRASVAVLGQGDVAIDETGSIALDQIRTADGDITVGAAGGIAVNSVSAGAGSGNVSLTSGDAITSAAAGTDPQIVADALGLAAATGIGNGPLGALRLDVNRLRAGSTAGDVNLDQAKAIAVDSLAAGQGNANLLVRLGDATLGAVAVSGQATLTAAAGALRDDGDAATRVAADSATLAAAGDIAVQTQVDRLSATAGGAVDIDEADGLAGLSVQSPAGDVSVRSASGDIVVDTINADGHAVSLQAAGGAIRDAGAGVASVTAERLVLDAARGVGSADNGMDVMIHSLSAQGGTGGIYVNNLYGGELALAGAGNGDALGAAGDIVLTTAGDLGIGSGVSGTGDGRIVLQSGGDIAQDGNVTAAGKGSVSLISDGSIAMGPQAKTTGQGDIVYRAADSVSIGQIETSTGSNGGRVTLTAATIVDNLPNGANIKAGVIDMDSRASSPELVRDLVGDQTNAASVNLDSRPYGGTYTQSQQFINELSNATSSPYYGNFMPSALVYSVWAQSGSALVTDVRGGGSLGASSTDEQTSR</sequence>
<proteinExistence type="predicted"/>
<protein>
    <submittedName>
        <fullName evidence="4">ESPR-type extended signal peptide-containing protein</fullName>
    </submittedName>
</protein>
<dbReference type="PANTHER" id="PTHR12338">
    <property type="entry name" value="AUTOTRANSPORTER"/>
    <property type="match status" value="1"/>
</dbReference>
<dbReference type="Proteomes" id="UP001501671">
    <property type="component" value="Unassembled WGS sequence"/>
</dbReference>
<dbReference type="RefSeq" id="WP_345246517.1">
    <property type="nucleotide sequence ID" value="NZ_BAABFO010000003.1"/>
</dbReference>
<dbReference type="InterPro" id="IPR012334">
    <property type="entry name" value="Pectin_lyas_fold"/>
</dbReference>
<keyword evidence="5" id="KW-1185">Reference proteome</keyword>
<accession>A0ABP8GK20</accession>
<dbReference type="Pfam" id="PF05860">
    <property type="entry name" value="TPS"/>
    <property type="match status" value="1"/>
</dbReference>
<dbReference type="PANTHER" id="PTHR12338:SF5">
    <property type="entry name" value="ANTIGEN 43-RELATED"/>
    <property type="match status" value="1"/>
</dbReference>
<evidence type="ECO:0000259" key="3">
    <source>
        <dbReference type="SMART" id="SM00912"/>
    </source>
</evidence>
<dbReference type="SUPFAM" id="SSF51126">
    <property type="entry name" value="Pectin lyase-like"/>
    <property type="match status" value="1"/>
</dbReference>
<dbReference type="NCBIfam" id="TIGR01901">
    <property type="entry name" value="adhes_NPXG"/>
    <property type="match status" value="1"/>
</dbReference>
<feature type="chain" id="PRO_5045352941" evidence="2">
    <location>
        <begin position="36"/>
        <end position="2789"/>
    </location>
</feature>
<dbReference type="Gene3D" id="2.160.20.10">
    <property type="entry name" value="Single-stranded right-handed beta-helix, Pectin lyase-like"/>
    <property type="match status" value="1"/>
</dbReference>
<keyword evidence="1" id="KW-0175">Coiled coil</keyword>
<dbReference type="InterPro" id="IPR008638">
    <property type="entry name" value="FhaB/CdiA-like_TPS"/>
</dbReference>
<evidence type="ECO:0000313" key="5">
    <source>
        <dbReference type="Proteomes" id="UP001501671"/>
    </source>
</evidence>
<dbReference type="EMBL" id="BAABFO010000003">
    <property type="protein sequence ID" value="GAA4325390.1"/>
    <property type="molecule type" value="Genomic_DNA"/>
</dbReference>
<feature type="signal peptide" evidence="2">
    <location>
        <begin position="1"/>
        <end position="35"/>
    </location>
</feature>
<name>A0ABP8GK20_9BURK</name>
<keyword evidence="2" id="KW-0732">Signal</keyword>
<feature type="domain" description="Filamentous haemagglutinin FhaB/tRNA nuclease CdiA-like TPS" evidence="3">
    <location>
        <begin position="33"/>
        <end position="146"/>
    </location>
</feature>
<reference evidence="5" key="1">
    <citation type="journal article" date="2019" name="Int. J. Syst. Evol. Microbiol.">
        <title>The Global Catalogue of Microorganisms (GCM) 10K type strain sequencing project: providing services to taxonomists for standard genome sequencing and annotation.</title>
        <authorList>
            <consortium name="The Broad Institute Genomics Platform"/>
            <consortium name="The Broad Institute Genome Sequencing Center for Infectious Disease"/>
            <person name="Wu L."/>
            <person name="Ma J."/>
        </authorList>
    </citation>
    <scope>NUCLEOTIDE SEQUENCE [LARGE SCALE GENOMIC DNA]</scope>
    <source>
        <strain evidence="5">JCM 17666</strain>
    </source>
</reference>
<gene>
    <name evidence="4" type="ORF">GCM10023144_07670</name>
</gene>
<feature type="coiled-coil region" evidence="1">
    <location>
        <begin position="1395"/>
        <end position="1422"/>
    </location>
</feature>
<evidence type="ECO:0000256" key="1">
    <source>
        <dbReference type="SAM" id="Coils"/>
    </source>
</evidence>
<dbReference type="InterPro" id="IPR050909">
    <property type="entry name" value="Bact_Autotransporter_VF"/>
</dbReference>
<feature type="coiled-coil region" evidence="1">
    <location>
        <begin position="1261"/>
        <end position="1298"/>
    </location>
</feature>
<evidence type="ECO:0000313" key="4">
    <source>
        <dbReference type="EMBL" id="GAA4325390.1"/>
    </source>
</evidence>
<dbReference type="SMART" id="SM00912">
    <property type="entry name" value="Haemagg_act"/>
    <property type="match status" value="1"/>
</dbReference>
<comment type="caution">
    <text evidence="4">The sequence shown here is derived from an EMBL/GenBank/DDBJ whole genome shotgun (WGS) entry which is preliminary data.</text>
</comment>
<evidence type="ECO:0000256" key="2">
    <source>
        <dbReference type="SAM" id="SignalP"/>
    </source>
</evidence>
<dbReference type="InterPro" id="IPR011050">
    <property type="entry name" value="Pectin_lyase_fold/virulence"/>
</dbReference>